<evidence type="ECO:0000256" key="1">
    <source>
        <dbReference type="SAM" id="MobiDB-lite"/>
    </source>
</evidence>
<name>A0A4S2KT66_9HYME</name>
<feature type="region of interest" description="Disordered" evidence="1">
    <location>
        <begin position="1"/>
        <end position="57"/>
    </location>
</feature>
<dbReference type="Proteomes" id="UP000310200">
    <property type="component" value="Unassembled WGS sequence"/>
</dbReference>
<feature type="region of interest" description="Disordered" evidence="1">
    <location>
        <begin position="87"/>
        <end position="119"/>
    </location>
</feature>
<feature type="compositionally biased region" description="Basic residues" evidence="1">
    <location>
        <begin position="97"/>
        <end position="107"/>
    </location>
</feature>
<gene>
    <name evidence="2" type="ORF">DBV15_01539</name>
</gene>
<sequence length="167" mass="18571">MAEHPGWTDTPDSRRTRRPYSIEILPRLPRDRRRQTRSRLAKPASLSGRSDARTRDFTGFLRPERVREREALARPRHDYTLALTVRGVASSSDPQRKARAANRRGSLRKSTDTSLAETPGHCVRLGRSTALVQCALGAPAAAPGLPECVPQKPPLERAELAQNSHIP</sequence>
<proteinExistence type="predicted"/>
<comment type="caution">
    <text evidence="2">The sequence shown here is derived from an EMBL/GenBank/DDBJ whole genome shotgun (WGS) entry which is preliminary data.</text>
</comment>
<feature type="region of interest" description="Disordered" evidence="1">
    <location>
        <begin position="142"/>
        <end position="167"/>
    </location>
</feature>
<evidence type="ECO:0000313" key="3">
    <source>
        <dbReference type="Proteomes" id="UP000310200"/>
    </source>
</evidence>
<protein>
    <submittedName>
        <fullName evidence="2">Uncharacterized protein</fullName>
    </submittedName>
</protein>
<evidence type="ECO:0000313" key="2">
    <source>
        <dbReference type="EMBL" id="TGZ53213.1"/>
    </source>
</evidence>
<feature type="compositionally biased region" description="Basic residues" evidence="1">
    <location>
        <begin position="30"/>
        <end position="40"/>
    </location>
</feature>
<accession>A0A4S2KT66</accession>
<keyword evidence="3" id="KW-1185">Reference proteome</keyword>
<organism evidence="2 3">
    <name type="scientific">Temnothorax longispinosus</name>
    <dbReference type="NCBI Taxonomy" id="300112"/>
    <lineage>
        <taxon>Eukaryota</taxon>
        <taxon>Metazoa</taxon>
        <taxon>Ecdysozoa</taxon>
        <taxon>Arthropoda</taxon>
        <taxon>Hexapoda</taxon>
        <taxon>Insecta</taxon>
        <taxon>Pterygota</taxon>
        <taxon>Neoptera</taxon>
        <taxon>Endopterygota</taxon>
        <taxon>Hymenoptera</taxon>
        <taxon>Apocrita</taxon>
        <taxon>Aculeata</taxon>
        <taxon>Formicoidea</taxon>
        <taxon>Formicidae</taxon>
        <taxon>Myrmicinae</taxon>
        <taxon>Temnothorax</taxon>
    </lineage>
</organism>
<dbReference type="AlphaFoldDB" id="A0A4S2KT66"/>
<reference evidence="2 3" key="1">
    <citation type="journal article" date="2019" name="Philos. Trans. R. Soc. Lond., B, Biol. Sci.">
        <title>Ant behaviour and brain gene expression of defending hosts depend on the ecological success of the intruding social parasite.</title>
        <authorList>
            <person name="Kaur R."/>
            <person name="Stoldt M."/>
            <person name="Jongepier E."/>
            <person name="Feldmeyer B."/>
            <person name="Menzel F."/>
            <person name="Bornberg-Bauer E."/>
            <person name="Foitzik S."/>
        </authorList>
    </citation>
    <scope>NUCLEOTIDE SEQUENCE [LARGE SCALE GENOMIC DNA]</scope>
    <source>
        <tissue evidence="2">Whole body</tissue>
    </source>
</reference>
<dbReference type="EMBL" id="QBLH01001083">
    <property type="protein sequence ID" value="TGZ53213.1"/>
    <property type="molecule type" value="Genomic_DNA"/>
</dbReference>